<dbReference type="SUPFAM" id="SSF51246">
    <property type="entry name" value="Rudiment single hybrid motif"/>
    <property type="match status" value="1"/>
</dbReference>
<feature type="binding site" evidence="6">
    <location>
        <begin position="185"/>
        <end position="188"/>
    </location>
    <ligand>
        <name>ATP</name>
        <dbReference type="ChEBI" id="CHEBI:30616"/>
    </ligand>
</feature>
<dbReference type="InterPro" id="IPR054350">
    <property type="entry name" value="PurT/PurK_preATP-grasp"/>
</dbReference>
<keyword evidence="5" id="KW-0456">Lyase</keyword>
<dbReference type="GO" id="GO:0006189">
    <property type="term" value="P:'de novo' IMP biosynthetic process"/>
    <property type="evidence" value="ECO:0007669"/>
    <property type="project" value="UniProtKB-UniRule"/>
</dbReference>
<name>A0A5C6RJI3_9BACT</name>
<evidence type="ECO:0000256" key="5">
    <source>
        <dbReference type="ARBA" id="ARBA00023239"/>
    </source>
</evidence>
<dbReference type="GO" id="GO:0004638">
    <property type="term" value="F:phosphoribosylaminoimidazole carboxylase activity"/>
    <property type="evidence" value="ECO:0007669"/>
    <property type="project" value="InterPro"/>
</dbReference>
<evidence type="ECO:0000256" key="1">
    <source>
        <dbReference type="ARBA" id="ARBA00022741"/>
    </source>
</evidence>
<dbReference type="FunFam" id="3.30.470.20:FF:000037">
    <property type="entry name" value="Phosphoribosylaminoimidazole carboxylase, chloroplastic"/>
    <property type="match status" value="1"/>
</dbReference>
<organism evidence="9 10">
    <name type="scientific">Phaeodactylibacter luteus</name>
    <dbReference type="NCBI Taxonomy" id="1564516"/>
    <lineage>
        <taxon>Bacteria</taxon>
        <taxon>Pseudomonadati</taxon>
        <taxon>Bacteroidota</taxon>
        <taxon>Saprospiria</taxon>
        <taxon>Saprospirales</taxon>
        <taxon>Haliscomenobacteraceae</taxon>
        <taxon>Phaeodactylibacter</taxon>
    </lineage>
</organism>
<dbReference type="InterPro" id="IPR013815">
    <property type="entry name" value="ATP_grasp_subdomain_1"/>
</dbReference>
<proteinExistence type="inferred from homology"/>
<evidence type="ECO:0000256" key="6">
    <source>
        <dbReference type="HAMAP-Rule" id="MF_01928"/>
    </source>
</evidence>
<dbReference type="GO" id="GO:0005829">
    <property type="term" value="C:cytosol"/>
    <property type="evidence" value="ECO:0007669"/>
    <property type="project" value="TreeGrafter"/>
</dbReference>
<dbReference type="Pfam" id="PF17769">
    <property type="entry name" value="PurK_C"/>
    <property type="match status" value="1"/>
</dbReference>
<dbReference type="PROSITE" id="PS50975">
    <property type="entry name" value="ATP_GRASP"/>
    <property type="match status" value="1"/>
</dbReference>
<dbReference type="InterPro" id="IPR005875">
    <property type="entry name" value="PurK"/>
</dbReference>
<feature type="binding site" evidence="6">
    <location>
        <begin position="272"/>
        <end position="273"/>
    </location>
    <ligand>
        <name>ATP</name>
        <dbReference type="ChEBI" id="CHEBI:30616"/>
    </ligand>
</feature>
<protein>
    <recommendedName>
        <fullName evidence="6 7">N5-carboxyaminoimidazole ribonucleotide synthase</fullName>
        <shortName evidence="6 7">N5-CAIR synthase</shortName>
        <ecNumber evidence="6 7">6.3.4.18</ecNumber>
    </recommendedName>
    <alternativeName>
        <fullName evidence="6 7">5-(carboxyamino)imidazole ribonucleotide synthetase</fullName>
    </alternativeName>
</protein>
<comment type="subunit">
    <text evidence="6 7">Homodimer.</text>
</comment>
<dbReference type="EMBL" id="VOOR01000031">
    <property type="protein sequence ID" value="TXB62367.1"/>
    <property type="molecule type" value="Genomic_DNA"/>
</dbReference>
<dbReference type="InterPro" id="IPR016185">
    <property type="entry name" value="PreATP-grasp_dom_sf"/>
</dbReference>
<dbReference type="InterPro" id="IPR040686">
    <property type="entry name" value="PurK_C"/>
</dbReference>
<evidence type="ECO:0000256" key="3">
    <source>
        <dbReference type="ARBA" id="ARBA00022793"/>
    </source>
</evidence>
<keyword evidence="1 6" id="KW-0547">Nucleotide-binding</keyword>
<dbReference type="Proteomes" id="UP000321580">
    <property type="component" value="Unassembled WGS sequence"/>
</dbReference>
<keyword evidence="4 6" id="KW-0067">ATP-binding</keyword>
<keyword evidence="10" id="KW-1185">Reference proteome</keyword>
<dbReference type="EC" id="6.3.4.18" evidence="6 7"/>
<evidence type="ECO:0000259" key="8">
    <source>
        <dbReference type="PROSITE" id="PS50975"/>
    </source>
</evidence>
<comment type="function">
    <text evidence="6">Catalyzes the ATP-dependent conversion of 5-aminoimidazole ribonucleotide (AIR) and HCO(3)(-) to N5-carboxyaminoimidazole ribonucleotide (N5-CAIR).</text>
</comment>
<dbReference type="RefSeq" id="WP_147168274.1">
    <property type="nucleotide sequence ID" value="NZ_VOOR01000031.1"/>
</dbReference>
<comment type="caution">
    <text evidence="6">Lacks conserved residue(s) required for the propagation of feature annotation.</text>
</comment>
<dbReference type="Pfam" id="PF02222">
    <property type="entry name" value="ATP-grasp"/>
    <property type="match status" value="1"/>
</dbReference>
<feature type="binding site" evidence="6">
    <location>
        <position position="193"/>
    </location>
    <ligand>
        <name>ATP</name>
        <dbReference type="ChEBI" id="CHEBI:30616"/>
    </ligand>
</feature>
<dbReference type="SUPFAM" id="SSF56059">
    <property type="entry name" value="Glutathione synthetase ATP-binding domain-like"/>
    <property type="match status" value="1"/>
</dbReference>
<evidence type="ECO:0000256" key="4">
    <source>
        <dbReference type="ARBA" id="ARBA00022840"/>
    </source>
</evidence>
<gene>
    <name evidence="6 7" type="primary">purK</name>
    <name evidence="9" type="ORF">FRY97_14500</name>
</gene>
<comment type="catalytic activity">
    <reaction evidence="6 7">
        <text>5-amino-1-(5-phospho-beta-D-ribosyl)imidazole + hydrogencarbonate + ATP = 5-carboxyamino-1-(5-phospho-D-ribosyl)imidazole + ADP + phosphate + 2 H(+)</text>
        <dbReference type="Rhea" id="RHEA:19317"/>
        <dbReference type="ChEBI" id="CHEBI:15378"/>
        <dbReference type="ChEBI" id="CHEBI:17544"/>
        <dbReference type="ChEBI" id="CHEBI:30616"/>
        <dbReference type="ChEBI" id="CHEBI:43474"/>
        <dbReference type="ChEBI" id="CHEBI:58730"/>
        <dbReference type="ChEBI" id="CHEBI:137981"/>
        <dbReference type="ChEBI" id="CHEBI:456216"/>
        <dbReference type="EC" id="6.3.4.18"/>
    </reaction>
</comment>
<dbReference type="NCBIfam" id="TIGR01161">
    <property type="entry name" value="purK"/>
    <property type="match status" value="1"/>
</dbReference>
<dbReference type="GO" id="GO:0034028">
    <property type="term" value="F:5-(carboxyamino)imidazole ribonucleotide synthase activity"/>
    <property type="evidence" value="ECO:0007669"/>
    <property type="project" value="UniProtKB-UniRule"/>
</dbReference>
<dbReference type="PANTHER" id="PTHR11609">
    <property type="entry name" value="PURINE BIOSYNTHESIS PROTEIN 6/7, PUR6/7"/>
    <property type="match status" value="1"/>
</dbReference>
<keyword evidence="3" id="KW-0210">Decarboxylase</keyword>
<comment type="pathway">
    <text evidence="6 7">Purine metabolism; IMP biosynthesis via de novo pathway; 5-amino-1-(5-phospho-D-ribosyl)imidazole-4-carboxylate from 5-amino-1-(5-phospho-D-ribosyl)imidazole (N5-CAIR route): step 1/2.</text>
</comment>
<comment type="function">
    <text evidence="7">Catalyzes the ATP-dependent conversion of 5-aminoimidazole ribonucleotide (AIR) and HCO(3)- to N5-carboxyaminoimidazole ribonucleotide (N5-CAIR).</text>
</comment>
<feature type="domain" description="ATP-grasp" evidence="8">
    <location>
        <begin position="115"/>
        <end position="302"/>
    </location>
</feature>
<feature type="binding site" evidence="6">
    <location>
        <position position="153"/>
    </location>
    <ligand>
        <name>ATP</name>
        <dbReference type="ChEBI" id="CHEBI:30616"/>
    </ligand>
</feature>
<comment type="similarity">
    <text evidence="6 7">Belongs to the PurK/PurT family.</text>
</comment>
<keyword evidence="2 6" id="KW-0658">Purine biosynthesis</keyword>
<sequence>MAYQDSILHPDFKLGILGGGQLGKMLAQAASNWHLPVYALEQDHSFPAGRATPFLQHGDFKNYDDVYRFGREMNVLSIEIEHVNTEALHRLEEEGVKIHPAPDKLDIIKDKGLQKEFYATHGIPTSPFRLYEDENALRRAVAEGGQPLPFVQKTRTAGYDGKGVSIIRSEEDLDSRLLSGPCLAEELVEMEKEIAVIVARNEQGETRCFPAVEMAFNPVANLVEFLFCPAAISAEQEAAAEALAVDVIEAFGLCGLLAVELFLDKDGQLLVNEVAPRPHNSGHHTIDSCYTSQFEQHLRAVLNLPLGSTEMKAPSVMVNLLGAPGHTGPAYYKGLEKCLAMPGVHLHLYGKSTTKPYRKMGHATVVNKDLQQAIAYAKEVQQALEIVSGT</sequence>
<reference evidence="9 10" key="1">
    <citation type="submission" date="2019-08" db="EMBL/GenBank/DDBJ databases">
        <title>Genome of Phaeodactylibacter luteus.</title>
        <authorList>
            <person name="Bowman J.P."/>
        </authorList>
    </citation>
    <scope>NUCLEOTIDE SEQUENCE [LARGE SCALE GENOMIC DNA]</scope>
    <source>
        <strain evidence="9 10">KCTC 42180</strain>
    </source>
</reference>
<dbReference type="SUPFAM" id="SSF52440">
    <property type="entry name" value="PreATP-grasp domain"/>
    <property type="match status" value="1"/>
</dbReference>
<dbReference type="Gene3D" id="3.30.470.20">
    <property type="entry name" value="ATP-grasp fold, B domain"/>
    <property type="match status" value="1"/>
</dbReference>
<dbReference type="GO" id="GO:0046872">
    <property type="term" value="F:metal ion binding"/>
    <property type="evidence" value="ECO:0007669"/>
    <property type="project" value="InterPro"/>
</dbReference>
<dbReference type="PANTHER" id="PTHR11609:SF5">
    <property type="entry name" value="PHOSPHORIBOSYLAMINOIMIDAZOLE CARBOXYLASE"/>
    <property type="match status" value="1"/>
</dbReference>
<dbReference type="HAMAP" id="MF_01928">
    <property type="entry name" value="PurK"/>
    <property type="match status" value="1"/>
</dbReference>
<accession>A0A5C6RJI3</accession>
<evidence type="ECO:0000313" key="9">
    <source>
        <dbReference type="EMBL" id="TXB62367.1"/>
    </source>
</evidence>
<dbReference type="InterPro" id="IPR003135">
    <property type="entry name" value="ATP-grasp_carboxylate-amine"/>
</dbReference>
<keyword evidence="6 7" id="KW-0436">Ligase</keyword>
<evidence type="ECO:0000256" key="7">
    <source>
        <dbReference type="RuleBase" id="RU361200"/>
    </source>
</evidence>
<dbReference type="NCBIfam" id="NF004679">
    <property type="entry name" value="PRK06019.1-5"/>
    <property type="match status" value="1"/>
</dbReference>
<dbReference type="Gene3D" id="3.30.1490.20">
    <property type="entry name" value="ATP-grasp fold, A domain"/>
    <property type="match status" value="1"/>
</dbReference>
<dbReference type="Pfam" id="PF22660">
    <property type="entry name" value="RS_preATP-grasp-like"/>
    <property type="match status" value="1"/>
</dbReference>
<dbReference type="Gene3D" id="3.40.50.20">
    <property type="match status" value="1"/>
</dbReference>
<dbReference type="InterPro" id="IPR011761">
    <property type="entry name" value="ATP-grasp"/>
</dbReference>
<evidence type="ECO:0000256" key="2">
    <source>
        <dbReference type="ARBA" id="ARBA00022755"/>
    </source>
</evidence>
<evidence type="ECO:0000313" key="10">
    <source>
        <dbReference type="Proteomes" id="UP000321580"/>
    </source>
</evidence>
<dbReference type="GO" id="GO:0005524">
    <property type="term" value="F:ATP binding"/>
    <property type="evidence" value="ECO:0007669"/>
    <property type="project" value="UniProtKB-UniRule"/>
</dbReference>
<dbReference type="OrthoDB" id="9804625at2"/>
<dbReference type="InterPro" id="IPR011054">
    <property type="entry name" value="Rudment_hybrid_motif"/>
</dbReference>
<feature type="binding site" evidence="6">
    <location>
        <position position="111"/>
    </location>
    <ligand>
        <name>ATP</name>
        <dbReference type="ChEBI" id="CHEBI:30616"/>
    </ligand>
</feature>
<comment type="caution">
    <text evidence="9">The sequence shown here is derived from an EMBL/GenBank/DDBJ whole genome shotgun (WGS) entry which is preliminary data.</text>
</comment>
<dbReference type="AlphaFoldDB" id="A0A5C6RJI3"/>
<dbReference type="UniPathway" id="UPA00074">
    <property type="reaction ID" value="UER00942"/>
</dbReference>